<evidence type="ECO:0000313" key="10">
    <source>
        <dbReference type="Proteomes" id="UP001073227"/>
    </source>
</evidence>
<dbReference type="EMBL" id="JAOVZR010000001">
    <property type="protein sequence ID" value="MCY0147093.1"/>
    <property type="molecule type" value="Genomic_DNA"/>
</dbReference>
<accession>A0ABT3Z604</accession>
<evidence type="ECO:0000313" key="9">
    <source>
        <dbReference type="EMBL" id="MCY0147093.1"/>
    </source>
</evidence>
<dbReference type="SUPFAM" id="SSF56935">
    <property type="entry name" value="Porins"/>
    <property type="match status" value="1"/>
</dbReference>
<evidence type="ECO:0000256" key="5">
    <source>
        <dbReference type="ARBA" id="ARBA00022729"/>
    </source>
</evidence>
<dbReference type="Gene3D" id="2.40.160.60">
    <property type="entry name" value="Outer membrane protein transport protein (OMPP1/FadL/TodX)"/>
    <property type="match status" value="1"/>
</dbReference>
<keyword evidence="5 8" id="KW-0732">Signal</keyword>
<keyword evidence="7" id="KW-0998">Cell outer membrane</keyword>
<evidence type="ECO:0000256" key="3">
    <source>
        <dbReference type="ARBA" id="ARBA00022452"/>
    </source>
</evidence>
<feature type="signal peptide" evidence="8">
    <location>
        <begin position="1"/>
        <end position="25"/>
    </location>
</feature>
<keyword evidence="4" id="KW-0812">Transmembrane</keyword>
<comment type="similarity">
    <text evidence="2">Belongs to the OmpP1/FadL family.</text>
</comment>
<feature type="chain" id="PRO_5046979990" evidence="8">
    <location>
        <begin position="26"/>
        <end position="409"/>
    </location>
</feature>
<gene>
    <name evidence="9" type="ORF">OEG84_05015</name>
</gene>
<name>A0ABT3Z604_9HYPH</name>
<evidence type="ECO:0000256" key="4">
    <source>
        <dbReference type="ARBA" id="ARBA00022692"/>
    </source>
</evidence>
<evidence type="ECO:0000256" key="6">
    <source>
        <dbReference type="ARBA" id="ARBA00023136"/>
    </source>
</evidence>
<dbReference type="InterPro" id="IPR005017">
    <property type="entry name" value="OMPP1/FadL/TodX"/>
</dbReference>
<dbReference type="Pfam" id="PF03349">
    <property type="entry name" value="Toluene_X"/>
    <property type="match status" value="1"/>
</dbReference>
<sequence length="409" mass="42592">MITGNLKTLVAVLAASAAMVSVAQAGGFNRGSANLDGLFSDSLGIYSGVTYVAPGRSYSSVTGLRVVGGAPAALAQGAVEFGDSFAVPYASAGGEIFANTACVGSYSQPYGADSSYSGDITYHIASQSLATRELGLTCSYRYELGKGRISFIGGVFNEYIEYDQARNFNLAFGTVGDSKINVSSDAWGYRLGLAYEIPEIALKASLMYRSQTDHTATGMYTNTPFATLAVAGGALTPVQAAAVYGANMSTTATTNASLPQSVELAVQSGVAPGWLAFGSIKWTEWSVLQSITLTEGIAGTPFSTSRFFFKDGWTVTGGVAHRFNEQLAASASLTWDRGVTTGWDTLTDTWTLAGGVAYDVNEKIQIRAGGAAIHFASGNKSKTASAVDYTAVSPSEWGYALSASASVKF</sequence>
<comment type="caution">
    <text evidence="9">The sequence shown here is derived from an EMBL/GenBank/DDBJ whole genome shotgun (WGS) entry which is preliminary data.</text>
</comment>
<keyword evidence="6" id="KW-0472">Membrane</keyword>
<proteinExistence type="inferred from homology"/>
<dbReference type="RefSeq" id="WP_267652707.1">
    <property type="nucleotide sequence ID" value="NZ_JAOVZR010000001.1"/>
</dbReference>
<dbReference type="PANTHER" id="PTHR35093:SF8">
    <property type="entry name" value="OUTER MEMBRANE PROTEIN NMB0088-RELATED"/>
    <property type="match status" value="1"/>
</dbReference>
<dbReference type="Proteomes" id="UP001073227">
    <property type="component" value="Unassembled WGS sequence"/>
</dbReference>
<reference evidence="9" key="1">
    <citation type="submission" date="2022-10" db="EMBL/GenBank/DDBJ databases">
        <title>Hoeflea sp. G2-23, isolated from marine algae.</title>
        <authorList>
            <person name="Kristyanto S."/>
            <person name="Kim J.M."/>
            <person name="Jeon C.O."/>
        </authorList>
    </citation>
    <scope>NUCLEOTIDE SEQUENCE</scope>
    <source>
        <strain evidence="9">G2-23</strain>
    </source>
</reference>
<comment type="subcellular location">
    <subcellularLocation>
        <location evidence="1">Cell outer membrane</location>
        <topology evidence="1">Multi-pass membrane protein</topology>
    </subcellularLocation>
</comment>
<evidence type="ECO:0000256" key="8">
    <source>
        <dbReference type="SAM" id="SignalP"/>
    </source>
</evidence>
<evidence type="ECO:0000256" key="7">
    <source>
        <dbReference type="ARBA" id="ARBA00023237"/>
    </source>
</evidence>
<keyword evidence="10" id="KW-1185">Reference proteome</keyword>
<protein>
    <submittedName>
        <fullName evidence="9">Outer membrane protein transport protein</fullName>
    </submittedName>
</protein>
<organism evidence="9 10">
    <name type="scientific">Hoeflea algicola</name>
    <dbReference type="NCBI Taxonomy" id="2983763"/>
    <lineage>
        <taxon>Bacteria</taxon>
        <taxon>Pseudomonadati</taxon>
        <taxon>Pseudomonadota</taxon>
        <taxon>Alphaproteobacteria</taxon>
        <taxon>Hyphomicrobiales</taxon>
        <taxon>Rhizobiaceae</taxon>
        <taxon>Hoeflea</taxon>
    </lineage>
</organism>
<keyword evidence="3" id="KW-1134">Transmembrane beta strand</keyword>
<evidence type="ECO:0000256" key="1">
    <source>
        <dbReference type="ARBA" id="ARBA00004571"/>
    </source>
</evidence>
<dbReference type="PANTHER" id="PTHR35093">
    <property type="entry name" value="OUTER MEMBRANE PROTEIN NMB0088-RELATED"/>
    <property type="match status" value="1"/>
</dbReference>
<evidence type="ECO:0000256" key="2">
    <source>
        <dbReference type="ARBA" id="ARBA00008163"/>
    </source>
</evidence>